<accession>D9Q0V3</accession>
<dbReference type="Proteomes" id="UP000000346">
    <property type="component" value="Chromosome"/>
</dbReference>
<reference evidence="1 2" key="1">
    <citation type="journal article" date="2010" name="Appl. Environ. Microbiol.">
        <title>The genome sequence of the crenarchaeon Acidilobus saccharovorans supports a new order, Acidilobales, and suggests an important ecological role in terrestrial acidic hot springs.</title>
        <authorList>
            <person name="Mardanov A.V."/>
            <person name="Svetlitchnyi V.A."/>
            <person name="Beletsky A.V."/>
            <person name="Prokofeva M.I."/>
            <person name="Bonch-Osmolovskaya E.A."/>
            <person name="Ravin N.V."/>
            <person name="Skryabin K.G."/>
        </authorList>
    </citation>
    <scope>NUCLEOTIDE SEQUENCE [LARGE SCALE GENOMIC DNA]</scope>
    <source>
        <strain evidence="2">DSM 16705 / JCM 18335 / VKM B-2471 / 345-15</strain>
    </source>
</reference>
<dbReference type="GeneID" id="55589321"/>
<proteinExistence type="predicted"/>
<sequence>MTKWRVRCTECGLERDLETGMDLSTLKGNRIYMYCPRCRRNTFHEILGRSED</sequence>
<dbReference type="STRING" id="666510.ASAC_0534"/>
<evidence type="ECO:0000313" key="1">
    <source>
        <dbReference type="EMBL" id="ADL18941.1"/>
    </source>
</evidence>
<dbReference type="OrthoDB" id="17225at2157"/>
<evidence type="ECO:0000313" key="2">
    <source>
        <dbReference type="Proteomes" id="UP000000346"/>
    </source>
</evidence>
<organism evidence="1 2">
    <name type="scientific">Acidilobus saccharovorans (strain DSM 16705 / JCM 18335 / VKM B-2471 / 345-15)</name>
    <dbReference type="NCBI Taxonomy" id="666510"/>
    <lineage>
        <taxon>Archaea</taxon>
        <taxon>Thermoproteota</taxon>
        <taxon>Thermoprotei</taxon>
        <taxon>Acidilobales</taxon>
        <taxon>Acidilobaceae</taxon>
        <taxon>Acidilobus</taxon>
    </lineage>
</organism>
<dbReference type="EMBL" id="CP001742">
    <property type="protein sequence ID" value="ADL18941.1"/>
    <property type="molecule type" value="Genomic_DNA"/>
</dbReference>
<gene>
    <name evidence="1" type="ordered locus">ASAC_0534</name>
</gene>
<protein>
    <submittedName>
        <fullName evidence="1">Uncharacterized protein</fullName>
    </submittedName>
</protein>
<dbReference type="HOGENOM" id="CLU_202941_0_0_2"/>
<dbReference type="AlphaFoldDB" id="D9Q0V3"/>
<dbReference type="KEGG" id="asc:ASAC_0534"/>
<keyword evidence="2" id="KW-1185">Reference proteome</keyword>
<dbReference type="eggNOG" id="arCOG08093">
    <property type="taxonomic scope" value="Archaea"/>
</dbReference>
<dbReference type="InParanoid" id="D9Q0V3"/>
<dbReference type="RefSeq" id="WP_013266453.1">
    <property type="nucleotide sequence ID" value="NC_014374.1"/>
</dbReference>
<name>D9Q0V3_ACIS3</name>